<sequence>MAEKDASLLKKLKTLKDSQDDVEGVSKWCLEKAINKAAKIIGLWIRAFREAEKPEVRVALIYLSNDIIQRAKRKKIRDYVEGWRDALSAAMPLARGQETLVNKIKRVLTIWRERHVYDEAFVTSLVALLDSRNVDKEQKSYGFRMTDFSDACTKVIAGEKRLVESRKAYEDEKLNSKNIESIRYLFKGMKPGDRRISDFHNGIAALRSLVAAERAQAAEIAELIPIAEDMRKFYDKERADVKVVSSAYHNFGDRVANMLPLLKEKEEVLLDDSPVPSPDENAPSPVGSDDDFPLPPIDEPSSVNSKFAPLATSSFFGSSKVVETNPLKSRPAVSFFGSSPVNIDTNVSKIPMPVERRTHDDEMPSMNNMDVTKIPVPSPKTNKEPTSIAEPGKILPSSTSASFFSQARDLLQHFSLDTDSRKPQASAIPEDSDERSKKRSRSGSRRSHSKEKDSSRKKHSHRSKHRKKRSHSRRDSRSPSLEDDPRYPSPPEVPEKEEVIDNKKGSGGEVIVNGVTVTIPDNIFSLPLNPPPAFSKGLLPGLASMSESPFLSPFQGNSSNAFSIPALFTMPQPPVSSADFTSSSEASFTTQENGSGIKWVPAQVSAANRSFSPSTSEPDIEVIGSTAKRFGISWDEQTPWKNLESMNWQDNTREDDDEICEIVAEKRLSPVSRGQKRIRVPLLATPETPGHKPVPFGLNSQSSMPDFSAEQNSPTWQRQDVRYNNSRPWRGGFSQR</sequence>
<dbReference type="SMART" id="SM00582">
    <property type="entry name" value="RPR"/>
    <property type="match status" value="1"/>
</dbReference>
<accession>A0A7R9GGJ4</accession>
<dbReference type="PANTHER" id="PTHR12460:SF0">
    <property type="entry name" value="CID DOMAIN-CONTAINING PROTEIN-RELATED"/>
    <property type="match status" value="1"/>
</dbReference>
<dbReference type="Pfam" id="PF04818">
    <property type="entry name" value="CID"/>
    <property type="match status" value="1"/>
</dbReference>
<evidence type="ECO:0000313" key="4">
    <source>
        <dbReference type="Proteomes" id="UP000678499"/>
    </source>
</evidence>
<dbReference type="Proteomes" id="UP000678499">
    <property type="component" value="Unassembled WGS sequence"/>
</dbReference>
<feature type="compositionally biased region" description="Basic and acidic residues" evidence="1">
    <location>
        <begin position="493"/>
        <end position="506"/>
    </location>
</feature>
<dbReference type="OrthoDB" id="10069473at2759"/>
<gene>
    <name evidence="3" type="ORF">NMOB1V02_LOCUS7979</name>
</gene>
<reference evidence="3" key="1">
    <citation type="submission" date="2020-11" db="EMBL/GenBank/DDBJ databases">
        <authorList>
            <person name="Tran Van P."/>
        </authorList>
    </citation>
    <scope>NUCLEOTIDE SEQUENCE</scope>
</reference>
<feature type="region of interest" description="Disordered" evidence="1">
    <location>
        <begin position="679"/>
        <end position="736"/>
    </location>
</feature>
<organism evidence="3">
    <name type="scientific">Notodromas monacha</name>
    <dbReference type="NCBI Taxonomy" id="399045"/>
    <lineage>
        <taxon>Eukaryota</taxon>
        <taxon>Metazoa</taxon>
        <taxon>Ecdysozoa</taxon>
        <taxon>Arthropoda</taxon>
        <taxon>Crustacea</taxon>
        <taxon>Oligostraca</taxon>
        <taxon>Ostracoda</taxon>
        <taxon>Podocopa</taxon>
        <taxon>Podocopida</taxon>
        <taxon>Cypridocopina</taxon>
        <taxon>Cypridoidea</taxon>
        <taxon>Cyprididae</taxon>
        <taxon>Notodromas</taxon>
    </lineage>
</organism>
<feature type="compositionally biased region" description="Basic residues" evidence="1">
    <location>
        <begin position="437"/>
        <end position="474"/>
    </location>
</feature>
<dbReference type="GO" id="GO:0000993">
    <property type="term" value="F:RNA polymerase II complex binding"/>
    <property type="evidence" value="ECO:0007669"/>
    <property type="project" value="TreeGrafter"/>
</dbReference>
<dbReference type="InterPro" id="IPR006569">
    <property type="entry name" value="CID_dom"/>
</dbReference>
<dbReference type="CDD" id="cd16981">
    <property type="entry name" value="CID_RPRD_like"/>
    <property type="match status" value="1"/>
</dbReference>
<dbReference type="PROSITE" id="PS51391">
    <property type="entry name" value="CID"/>
    <property type="match status" value="1"/>
</dbReference>
<dbReference type="EMBL" id="CAJPEX010002080">
    <property type="protein sequence ID" value="CAG0920471.1"/>
    <property type="molecule type" value="Genomic_DNA"/>
</dbReference>
<dbReference type="Gene3D" id="1.25.40.90">
    <property type="match status" value="1"/>
</dbReference>
<feature type="region of interest" description="Disordered" evidence="1">
    <location>
        <begin position="414"/>
        <end position="509"/>
    </location>
</feature>
<name>A0A7R9GGJ4_9CRUS</name>
<feature type="region of interest" description="Disordered" evidence="1">
    <location>
        <begin position="269"/>
        <end position="299"/>
    </location>
</feature>
<feature type="region of interest" description="Disordered" evidence="1">
    <location>
        <begin position="352"/>
        <end position="400"/>
    </location>
</feature>
<dbReference type="GO" id="GO:0031124">
    <property type="term" value="P:mRNA 3'-end processing"/>
    <property type="evidence" value="ECO:0007669"/>
    <property type="project" value="TreeGrafter"/>
</dbReference>
<proteinExistence type="predicted"/>
<evidence type="ECO:0000313" key="3">
    <source>
        <dbReference type="EMBL" id="CAD7280319.1"/>
    </source>
</evidence>
<dbReference type="EMBL" id="OA884117">
    <property type="protein sequence ID" value="CAD7280319.1"/>
    <property type="molecule type" value="Genomic_DNA"/>
</dbReference>
<feature type="compositionally biased region" description="Polar residues" evidence="1">
    <location>
        <begin position="698"/>
        <end position="727"/>
    </location>
</feature>
<keyword evidence="4" id="KW-1185">Reference proteome</keyword>
<dbReference type="InterPro" id="IPR008942">
    <property type="entry name" value="ENTH_VHS"/>
</dbReference>
<protein>
    <recommendedName>
        <fullName evidence="2">CID domain-containing protein</fullName>
    </recommendedName>
</protein>
<evidence type="ECO:0000256" key="1">
    <source>
        <dbReference type="SAM" id="MobiDB-lite"/>
    </source>
</evidence>
<dbReference type="PANTHER" id="PTHR12460">
    <property type="entry name" value="CYCLIN-DEPENDENT KINASE INHIBITOR-RELATED PROTEIN"/>
    <property type="match status" value="1"/>
</dbReference>
<dbReference type="AlphaFoldDB" id="A0A7R9GGJ4"/>
<evidence type="ECO:0000259" key="2">
    <source>
        <dbReference type="PROSITE" id="PS51391"/>
    </source>
</evidence>
<feature type="domain" description="CID" evidence="2">
    <location>
        <begin position="1"/>
        <end position="133"/>
    </location>
</feature>